<dbReference type="AlphaFoldDB" id="A0A194X2A0"/>
<dbReference type="KEGG" id="psco:LY89DRAFT_686664"/>
<dbReference type="InParanoid" id="A0A194X2A0"/>
<proteinExistence type="predicted"/>
<dbReference type="Proteomes" id="UP000070700">
    <property type="component" value="Unassembled WGS sequence"/>
</dbReference>
<evidence type="ECO:0000313" key="1">
    <source>
        <dbReference type="EMBL" id="KUJ14129.1"/>
    </source>
</evidence>
<dbReference type="EMBL" id="KQ947420">
    <property type="protein sequence ID" value="KUJ14129.1"/>
    <property type="molecule type" value="Genomic_DNA"/>
</dbReference>
<dbReference type="RefSeq" id="XP_018068484.1">
    <property type="nucleotide sequence ID" value="XM_018215336.1"/>
</dbReference>
<name>A0A194X2A0_MOLSC</name>
<evidence type="ECO:0000313" key="2">
    <source>
        <dbReference type="Proteomes" id="UP000070700"/>
    </source>
</evidence>
<sequence>MTAVLPSTTGLLGLWNGTNDGEHGYLDYATGETNVNRPKEYEIEAHDIRSFDPQVNFDR</sequence>
<accession>A0A194X2A0</accession>
<protein>
    <submittedName>
        <fullName evidence="1">Uncharacterized protein</fullName>
    </submittedName>
</protein>
<dbReference type="OrthoDB" id="412788at2759"/>
<keyword evidence="2" id="KW-1185">Reference proteome</keyword>
<gene>
    <name evidence="1" type="ORF">LY89DRAFT_686664</name>
</gene>
<reference evidence="1 2" key="1">
    <citation type="submission" date="2015-10" db="EMBL/GenBank/DDBJ databases">
        <title>Full genome of DAOMC 229536 Phialocephala scopiformis, a fungal endophyte of spruce producing the potent anti-insectan compound rugulosin.</title>
        <authorList>
            <consortium name="DOE Joint Genome Institute"/>
            <person name="Walker A.K."/>
            <person name="Frasz S.L."/>
            <person name="Seifert K.A."/>
            <person name="Miller J.D."/>
            <person name="Mondo S.J."/>
            <person name="Labutti K."/>
            <person name="Lipzen A."/>
            <person name="Dockter R."/>
            <person name="Kennedy M."/>
            <person name="Grigoriev I.V."/>
            <person name="Spatafora J.W."/>
        </authorList>
    </citation>
    <scope>NUCLEOTIDE SEQUENCE [LARGE SCALE GENOMIC DNA]</scope>
    <source>
        <strain evidence="1 2">CBS 120377</strain>
    </source>
</reference>
<organism evidence="1 2">
    <name type="scientific">Mollisia scopiformis</name>
    <name type="common">Conifer needle endophyte fungus</name>
    <name type="synonym">Phialocephala scopiformis</name>
    <dbReference type="NCBI Taxonomy" id="149040"/>
    <lineage>
        <taxon>Eukaryota</taxon>
        <taxon>Fungi</taxon>
        <taxon>Dikarya</taxon>
        <taxon>Ascomycota</taxon>
        <taxon>Pezizomycotina</taxon>
        <taxon>Leotiomycetes</taxon>
        <taxon>Helotiales</taxon>
        <taxon>Mollisiaceae</taxon>
        <taxon>Mollisia</taxon>
    </lineage>
</organism>
<dbReference type="GeneID" id="28825062"/>